<keyword evidence="3" id="KW-1185">Reference proteome</keyword>
<organism evidence="2 3">
    <name type="scientific">Thraustotheca clavata</name>
    <dbReference type="NCBI Taxonomy" id="74557"/>
    <lineage>
        <taxon>Eukaryota</taxon>
        <taxon>Sar</taxon>
        <taxon>Stramenopiles</taxon>
        <taxon>Oomycota</taxon>
        <taxon>Saprolegniomycetes</taxon>
        <taxon>Saprolegniales</taxon>
        <taxon>Achlyaceae</taxon>
        <taxon>Thraustotheca</taxon>
    </lineage>
</organism>
<dbReference type="Proteomes" id="UP000243217">
    <property type="component" value="Unassembled WGS sequence"/>
</dbReference>
<proteinExistence type="predicted"/>
<gene>
    <name evidence="2" type="ORF">THRCLA_03227</name>
</gene>
<feature type="region of interest" description="Disordered" evidence="1">
    <location>
        <begin position="35"/>
        <end position="63"/>
    </location>
</feature>
<dbReference type="OrthoDB" id="64619at2759"/>
<dbReference type="AlphaFoldDB" id="A0A1W0A2X5"/>
<sequence>MNDDEMVDALGFDDLLTSLDFDLSMGNIGNSYLVPTEVTTPSSPEEKRSVLPATRRTQRHRKRHQDELAFLKSKVKELTEHLQILQHVKELEADSEPCCEWKKLAQNEKKREQEVMSENRRLKDAIEEQVKFAEYLVTILEKKPRLGLLSPGLADQWQMLKLVAEPTARAAAFHAIADREYAKVESVMIEGNLIDRQEESHSYIPKLINGVLEVQTAVFILYPVHYNLLAEASWRVLRGSIELDPMTGIHASYQLLHEIDPNTVYISSMWHYSGGGYQARMIVKRYIEENRQIIISRSIHEDELHPLVEGCAIANECSYLSFDKDPATGLARARYFQRMKPTYFTQEIHDRSHLSLCEFLMELCEQSSMTFEYTIKCHLYLLLSKPIPPKKRPIKS</sequence>
<dbReference type="EMBL" id="JNBS01000598">
    <property type="protein sequence ID" value="OQS04549.1"/>
    <property type="molecule type" value="Genomic_DNA"/>
</dbReference>
<evidence type="ECO:0000313" key="2">
    <source>
        <dbReference type="EMBL" id="OQS04549.1"/>
    </source>
</evidence>
<reference evidence="2 3" key="1">
    <citation type="journal article" date="2014" name="Genome Biol. Evol.">
        <title>The secreted proteins of Achlya hypogyna and Thraustotheca clavata identify the ancestral oomycete secretome and reveal gene acquisitions by horizontal gene transfer.</title>
        <authorList>
            <person name="Misner I."/>
            <person name="Blouin N."/>
            <person name="Leonard G."/>
            <person name="Richards T.A."/>
            <person name="Lane C.E."/>
        </authorList>
    </citation>
    <scope>NUCLEOTIDE SEQUENCE [LARGE SCALE GENOMIC DNA]</scope>
    <source>
        <strain evidence="2 3">ATCC 34112</strain>
    </source>
</reference>
<name>A0A1W0A2X5_9STRA</name>
<evidence type="ECO:0000256" key="1">
    <source>
        <dbReference type="SAM" id="MobiDB-lite"/>
    </source>
</evidence>
<protein>
    <recommendedName>
        <fullName evidence="4">M96 mating-specific protein family</fullName>
    </recommendedName>
</protein>
<comment type="caution">
    <text evidence="2">The sequence shown here is derived from an EMBL/GenBank/DDBJ whole genome shotgun (WGS) entry which is preliminary data.</text>
</comment>
<evidence type="ECO:0000313" key="3">
    <source>
        <dbReference type="Proteomes" id="UP000243217"/>
    </source>
</evidence>
<dbReference type="STRING" id="74557.A0A1W0A2X5"/>
<evidence type="ECO:0008006" key="4">
    <source>
        <dbReference type="Google" id="ProtNLM"/>
    </source>
</evidence>
<accession>A0A1W0A2X5</accession>